<accession>A0ACA9P6A5</accession>
<name>A0ACA9P6A5_9GLOM</name>
<gene>
    <name evidence="1" type="ORF">SPELUC_LOCUS10785</name>
</gene>
<dbReference type="EMBL" id="CAJVPW010021031">
    <property type="protein sequence ID" value="CAG8691621.1"/>
    <property type="molecule type" value="Genomic_DNA"/>
</dbReference>
<comment type="caution">
    <text evidence="1">The sequence shown here is derived from an EMBL/GenBank/DDBJ whole genome shotgun (WGS) entry which is preliminary data.</text>
</comment>
<keyword evidence="2" id="KW-1185">Reference proteome</keyword>
<dbReference type="Proteomes" id="UP000789366">
    <property type="component" value="Unassembled WGS sequence"/>
</dbReference>
<protein>
    <submittedName>
        <fullName evidence="1">17344_t:CDS:1</fullName>
    </submittedName>
</protein>
<reference evidence="1" key="1">
    <citation type="submission" date="2021-06" db="EMBL/GenBank/DDBJ databases">
        <authorList>
            <person name="Kallberg Y."/>
            <person name="Tangrot J."/>
            <person name="Rosling A."/>
        </authorList>
    </citation>
    <scope>NUCLEOTIDE SEQUENCE</scope>
    <source>
        <strain evidence="1">28 12/20/2015</strain>
    </source>
</reference>
<organism evidence="1 2">
    <name type="scientific">Cetraspora pellucida</name>
    <dbReference type="NCBI Taxonomy" id="1433469"/>
    <lineage>
        <taxon>Eukaryota</taxon>
        <taxon>Fungi</taxon>
        <taxon>Fungi incertae sedis</taxon>
        <taxon>Mucoromycota</taxon>
        <taxon>Glomeromycotina</taxon>
        <taxon>Glomeromycetes</taxon>
        <taxon>Diversisporales</taxon>
        <taxon>Gigasporaceae</taxon>
        <taxon>Cetraspora</taxon>
    </lineage>
</organism>
<evidence type="ECO:0000313" key="2">
    <source>
        <dbReference type="Proteomes" id="UP000789366"/>
    </source>
</evidence>
<evidence type="ECO:0000313" key="1">
    <source>
        <dbReference type="EMBL" id="CAG8691621.1"/>
    </source>
</evidence>
<feature type="non-terminal residue" evidence="1">
    <location>
        <position position="1"/>
    </location>
</feature>
<sequence length="63" mass="7720">INFLKNGNDPIAKLDDEYPSWLWELLDDEKQKSQTQDPNSRVYHRRERKETIKNNNFDRSRKK</sequence>
<proteinExistence type="predicted"/>